<feature type="non-terminal residue" evidence="2">
    <location>
        <position position="1"/>
    </location>
</feature>
<comment type="caution">
    <text evidence="2">The sequence shown here is derived from an EMBL/GenBank/DDBJ whole genome shotgun (WGS) entry which is preliminary data.</text>
</comment>
<proteinExistence type="predicted"/>
<accession>A0AAE1F5X2</accession>
<organism evidence="2 3">
    <name type="scientific">Petrolisthes cinctipes</name>
    <name type="common">Flat porcelain crab</name>
    <dbReference type="NCBI Taxonomy" id="88211"/>
    <lineage>
        <taxon>Eukaryota</taxon>
        <taxon>Metazoa</taxon>
        <taxon>Ecdysozoa</taxon>
        <taxon>Arthropoda</taxon>
        <taxon>Crustacea</taxon>
        <taxon>Multicrustacea</taxon>
        <taxon>Malacostraca</taxon>
        <taxon>Eumalacostraca</taxon>
        <taxon>Eucarida</taxon>
        <taxon>Decapoda</taxon>
        <taxon>Pleocyemata</taxon>
        <taxon>Anomura</taxon>
        <taxon>Galatheoidea</taxon>
        <taxon>Porcellanidae</taxon>
        <taxon>Petrolisthes</taxon>
    </lineage>
</organism>
<evidence type="ECO:0000313" key="3">
    <source>
        <dbReference type="Proteomes" id="UP001286313"/>
    </source>
</evidence>
<dbReference type="AlphaFoldDB" id="A0AAE1F5X2"/>
<feature type="compositionally biased region" description="Polar residues" evidence="1">
    <location>
        <begin position="36"/>
        <end position="49"/>
    </location>
</feature>
<keyword evidence="3" id="KW-1185">Reference proteome</keyword>
<protein>
    <submittedName>
        <fullName evidence="2">Uncharacterized protein</fullName>
    </submittedName>
</protein>
<gene>
    <name evidence="2" type="ORF">Pcinc_026518</name>
</gene>
<feature type="compositionally biased region" description="Basic and acidic residues" evidence="1">
    <location>
        <begin position="11"/>
        <end position="23"/>
    </location>
</feature>
<dbReference type="EMBL" id="JAWQEG010003088">
    <property type="protein sequence ID" value="KAK3868065.1"/>
    <property type="molecule type" value="Genomic_DNA"/>
</dbReference>
<dbReference type="Proteomes" id="UP001286313">
    <property type="component" value="Unassembled WGS sequence"/>
</dbReference>
<feature type="region of interest" description="Disordered" evidence="1">
    <location>
        <begin position="1"/>
        <end position="49"/>
    </location>
</feature>
<evidence type="ECO:0000256" key="1">
    <source>
        <dbReference type="SAM" id="MobiDB-lite"/>
    </source>
</evidence>
<reference evidence="2" key="1">
    <citation type="submission" date="2023-10" db="EMBL/GenBank/DDBJ databases">
        <title>Genome assemblies of two species of porcelain crab, Petrolisthes cinctipes and Petrolisthes manimaculis (Anomura: Porcellanidae).</title>
        <authorList>
            <person name="Angst P."/>
        </authorList>
    </citation>
    <scope>NUCLEOTIDE SEQUENCE</scope>
    <source>
        <strain evidence="2">PB745_01</strain>
        <tissue evidence="2">Gill</tissue>
    </source>
</reference>
<evidence type="ECO:0000313" key="2">
    <source>
        <dbReference type="EMBL" id="KAK3868065.1"/>
    </source>
</evidence>
<sequence>CLIRQTDSEETDHPNPSERDQSKGGKKPKHCLSERASISTTPGKQASKDVQFTPTILKMSKRLSVRSLLKH</sequence>
<name>A0AAE1F5X2_PETCI</name>